<dbReference type="PANTHER" id="PTHR30627">
    <property type="entry name" value="PEPTIDOGLYCAN D,D-TRANSPEPTIDASE"/>
    <property type="match status" value="1"/>
</dbReference>
<dbReference type="AlphaFoldDB" id="A0A9Q7AT94"/>
<dbReference type="Pfam" id="PF03717">
    <property type="entry name" value="PBP_dimer"/>
    <property type="match status" value="1"/>
</dbReference>
<accession>A0A9Q7AT94</accession>
<gene>
    <name evidence="6" type="ORF">KAR29_06675</name>
</gene>
<evidence type="ECO:0000259" key="4">
    <source>
        <dbReference type="Pfam" id="PF00905"/>
    </source>
</evidence>
<keyword evidence="3" id="KW-0812">Transmembrane</keyword>
<keyword evidence="3" id="KW-1133">Transmembrane helix</keyword>
<dbReference type="PANTHER" id="PTHR30627:SF1">
    <property type="entry name" value="PEPTIDOGLYCAN D,D-TRANSPEPTIDASE FTSI"/>
    <property type="match status" value="1"/>
</dbReference>
<protein>
    <submittedName>
        <fullName evidence="6">Penicillin-binding protein 2</fullName>
    </submittedName>
</protein>
<dbReference type="InterPro" id="IPR005311">
    <property type="entry name" value="PBP_dimer"/>
</dbReference>
<proteinExistence type="predicted"/>
<dbReference type="Gene3D" id="3.40.710.10">
    <property type="entry name" value="DD-peptidase/beta-lactamase superfamily"/>
    <property type="match status" value="1"/>
</dbReference>
<organism evidence="6 7">
    <name type="scientific">Aminithiophilus ramosus</name>
    <dbReference type="NCBI Taxonomy" id="3029084"/>
    <lineage>
        <taxon>Bacteria</taxon>
        <taxon>Thermotogati</taxon>
        <taxon>Synergistota</taxon>
        <taxon>Synergistia</taxon>
        <taxon>Synergistales</taxon>
        <taxon>Aminithiophilaceae</taxon>
        <taxon>Aminithiophilus</taxon>
    </lineage>
</organism>
<dbReference type="InterPro" id="IPR050515">
    <property type="entry name" value="Beta-lactam/transpept"/>
</dbReference>
<feature type="transmembrane region" description="Helical" evidence="3">
    <location>
        <begin position="7"/>
        <end position="25"/>
    </location>
</feature>
<dbReference type="GO" id="GO:0071555">
    <property type="term" value="P:cell wall organization"/>
    <property type="evidence" value="ECO:0007669"/>
    <property type="project" value="TreeGrafter"/>
</dbReference>
<dbReference type="Pfam" id="PF00905">
    <property type="entry name" value="Transpeptidase"/>
    <property type="match status" value="1"/>
</dbReference>
<dbReference type="GO" id="GO:0005886">
    <property type="term" value="C:plasma membrane"/>
    <property type="evidence" value="ECO:0007669"/>
    <property type="project" value="TreeGrafter"/>
</dbReference>
<evidence type="ECO:0000256" key="3">
    <source>
        <dbReference type="SAM" id="Phobius"/>
    </source>
</evidence>
<name>A0A9Q7AT94_9BACT</name>
<evidence type="ECO:0000256" key="2">
    <source>
        <dbReference type="ARBA" id="ARBA00023136"/>
    </source>
</evidence>
<evidence type="ECO:0000313" key="7">
    <source>
        <dbReference type="Proteomes" id="UP000671879"/>
    </source>
</evidence>
<dbReference type="Gene3D" id="3.90.1310.10">
    <property type="entry name" value="Penicillin-binding protein 2a (Domain 2)"/>
    <property type="match status" value="1"/>
</dbReference>
<evidence type="ECO:0000259" key="5">
    <source>
        <dbReference type="Pfam" id="PF03717"/>
    </source>
</evidence>
<dbReference type="SUPFAM" id="SSF56519">
    <property type="entry name" value="Penicillin binding protein dimerisation domain"/>
    <property type="match status" value="1"/>
</dbReference>
<comment type="subcellular location">
    <subcellularLocation>
        <location evidence="1">Membrane</location>
    </subcellularLocation>
</comment>
<dbReference type="GO" id="GO:0008658">
    <property type="term" value="F:penicillin binding"/>
    <property type="evidence" value="ECO:0007669"/>
    <property type="project" value="InterPro"/>
</dbReference>
<evidence type="ECO:0000256" key="1">
    <source>
        <dbReference type="ARBA" id="ARBA00004370"/>
    </source>
</evidence>
<reference evidence="7" key="1">
    <citation type="submission" date="2021-04" db="EMBL/GenBank/DDBJ databases">
        <title>A novel Synergistetes isolate from a pyrite-forming mixed culture.</title>
        <authorList>
            <person name="Bunk B."/>
            <person name="Sproer C."/>
            <person name="Spring S."/>
            <person name="Pester M."/>
        </authorList>
    </citation>
    <scope>NUCLEOTIDE SEQUENCE [LARGE SCALE GENOMIC DNA]</scope>
    <source>
        <strain evidence="7">J.5.4.2-T.3.5.2</strain>
    </source>
</reference>
<dbReference type="Proteomes" id="UP000671879">
    <property type="component" value="Chromosome"/>
</dbReference>
<keyword evidence="2 3" id="KW-0472">Membrane</keyword>
<keyword evidence="7" id="KW-1185">Reference proteome</keyword>
<feature type="domain" description="Penicillin-binding protein dimerisation" evidence="5">
    <location>
        <begin position="51"/>
        <end position="155"/>
    </location>
</feature>
<dbReference type="InterPro" id="IPR012338">
    <property type="entry name" value="Beta-lactam/transpept-like"/>
</dbReference>
<dbReference type="SUPFAM" id="SSF56601">
    <property type="entry name" value="beta-lactamase/transpeptidase-like"/>
    <property type="match status" value="1"/>
</dbReference>
<dbReference type="InterPro" id="IPR036138">
    <property type="entry name" value="PBP_dimer_sf"/>
</dbReference>
<evidence type="ECO:0000313" key="6">
    <source>
        <dbReference type="EMBL" id="QTX33531.1"/>
    </source>
</evidence>
<sequence>MSRKGSLSSWGPVWVVFVVLFIHLYRLHFTPDPRVVAQANSQYWVRVPVSTNRGAILDRNGIPLAVSVPAYSLFVDPKFWEPGQAVKLAGLLPPRTLSFLSSSLPGRFHWIARKISPDRSRPIQDLSLEGISFLKEKKRIYPQEDLLSHVLGYCDVDDNGLAGIERNWDLALYAPPQIRFLIRDAAGNLLTTIDDGVVTDDTPGSVVLTIDSRFQHVIERRLDEGVRSAGGKWGAAVCIDPRTGDILASASWPKYNPNIRESFEPELLRNNVISRVYEPGSTLKPIIVGFSLEEKWISPNEKFVGKGSIKIADAVISNVNKKAFGLETPEDILVNSCNVGMSQIGMRFDVYRAYETLRQWGLGVATGVELPGEEIGLLRPPDQWRGVVPANIAIGQGLALTPLQLAQAYLPIANGGKLLRLHIVRRVADGRGAVIYESQREVLRDVLAPATAEWLRRVLRKVVAVGTGKAASTSLADIAGKTGTAQVAEKGLYSENRYVASFAGFWPWDDPQFVLLIVIGEPAGTMTYGGQIAAPIFRHIVEDMHYLHFAEEIQGGRSSESD</sequence>
<dbReference type="KEGG" id="aram:KAR29_06675"/>
<dbReference type="RefSeq" id="WP_274374817.1">
    <property type="nucleotide sequence ID" value="NZ_CP072943.1"/>
</dbReference>
<dbReference type="EMBL" id="CP072943">
    <property type="protein sequence ID" value="QTX33531.1"/>
    <property type="molecule type" value="Genomic_DNA"/>
</dbReference>
<dbReference type="InterPro" id="IPR001460">
    <property type="entry name" value="PCN-bd_Tpept"/>
</dbReference>
<dbReference type="Gene3D" id="3.30.450.330">
    <property type="match status" value="1"/>
</dbReference>
<feature type="domain" description="Penicillin-binding protein transpeptidase" evidence="4">
    <location>
        <begin position="234"/>
        <end position="542"/>
    </location>
</feature>